<dbReference type="CDD" id="cd07714">
    <property type="entry name" value="RNaseJ_MBL-fold"/>
    <property type="match status" value="1"/>
</dbReference>
<dbReference type="PANTHER" id="PTHR43694:SF1">
    <property type="entry name" value="RIBONUCLEASE J"/>
    <property type="match status" value="1"/>
</dbReference>
<evidence type="ECO:0000313" key="9">
    <source>
        <dbReference type="Proteomes" id="UP000199382"/>
    </source>
</evidence>
<dbReference type="InterPro" id="IPR055132">
    <property type="entry name" value="RNase_J_b_CASP"/>
</dbReference>
<protein>
    <submittedName>
        <fullName evidence="8">Ribonuclease J</fullName>
    </submittedName>
</protein>
<dbReference type="Gene3D" id="3.60.15.10">
    <property type="entry name" value="Ribonuclease Z/Hydroxyacylglutathione hydrolase-like"/>
    <property type="match status" value="1"/>
</dbReference>
<reference evidence="8 9" key="1">
    <citation type="submission" date="2016-10" db="EMBL/GenBank/DDBJ databases">
        <authorList>
            <person name="de Groot N.N."/>
        </authorList>
    </citation>
    <scope>NUCLEOTIDE SEQUENCE [LARGE SCALE GENOMIC DNA]</scope>
    <source>
        <strain evidence="8 9">DSM 25294</strain>
    </source>
</reference>
<dbReference type="Gene3D" id="3.40.50.10710">
    <property type="entry name" value="Metallo-hydrolase/oxidoreductase"/>
    <property type="match status" value="1"/>
</dbReference>
<dbReference type="OrthoDB" id="9770211at2"/>
<evidence type="ECO:0000256" key="2">
    <source>
        <dbReference type="ARBA" id="ARBA00022723"/>
    </source>
</evidence>
<keyword evidence="4" id="KW-0862">Zinc</keyword>
<evidence type="ECO:0000256" key="5">
    <source>
        <dbReference type="ARBA" id="ARBA00022839"/>
    </source>
</evidence>
<evidence type="ECO:0000256" key="4">
    <source>
        <dbReference type="ARBA" id="ARBA00022833"/>
    </source>
</evidence>
<keyword evidence="3" id="KW-0378">Hydrolase</keyword>
<dbReference type="Pfam" id="PF17770">
    <property type="entry name" value="RNase_J_C"/>
    <property type="match status" value="1"/>
</dbReference>
<dbReference type="Proteomes" id="UP000199382">
    <property type="component" value="Unassembled WGS sequence"/>
</dbReference>
<keyword evidence="9" id="KW-1185">Reference proteome</keyword>
<dbReference type="GO" id="GO:0003723">
    <property type="term" value="F:RNA binding"/>
    <property type="evidence" value="ECO:0007669"/>
    <property type="project" value="UniProtKB-KW"/>
</dbReference>
<sequence length="556" mass="60771">MSGAERLIYLPLGGAGEVGMNAYVYGWGKPGKERLILVDLGVTFPDMETTPGVDLIFPDMSWLIERAVRLEAILITHGHEDHIGGIGHFWRDLRAPVYCRRFTGHLAQRKMEERGNDPEQVHVVEAFPETIEAGPFQISFLPVSHSIPESSALVIDTPVGRIVHTGDFKLDGAPVVGEPFDAELWHDIAADGIKALVCDSTNVHVENPGRSESTLTNNIRDLVLQSSGMFVATTFASNVARVKTLAEAGREAGRSVCLMGRAMLRMVQASVETGVLTDFPPVISHEEAEDIPRENLMLIVTGSQGERRAATAQLSRGKYLGLELAEGDTFLFSSKTIPGNERGVLRNVNAFSEMGVNVVDDSSSLYHVSGHANRPDLEAVHELMRPQMLIPMHGEHRMLRRHAEAGEAKGITSKVATNGTMLDLTGEYPVVCEHVETGRVYLDGAQKVGALDGVVRDRIRMALNGHVMLNVILDEEDEPLGEPWAETMGLVETGRSNAPLVELVEAEAAQFLARANDKLLTDDEKLESGLRRVVRQVSVEEIGKKPEVTVVISRLA</sequence>
<dbReference type="GO" id="GO:0046872">
    <property type="term" value="F:metal ion binding"/>
    <property type="evidence" value="ECO:0007669"/>
    <property type="project" value="UniProtKB-KW"/>
</dbReference>
<dbReference type="InterPro" id="IPR042173">
    <property type="entry name" value="RNase_J_2"/>
</dbReference>
<dbReference type="Pfam" id="PF22505">
    <property type="entry name" value="RNase_J_b_CASP"/>
    <property type="match status" value="1"/>
</dbReference>
<proteinExistence type="predicted"/>
<keyword evidence="1" id="KW-0540">Nuclease</keyword>
<dbReference type="InterPro" id="IPR011108">
    <property type="entry name" value="RMMBL"/>
</dbReference>
<dbReference type="GO" id="GO:0004527">
    <property type="term" value="F:exonuclease activity"/>
    <property type="evidence" value="ECO:0007669"/>
    <property type="project" value="UniProtKB-KW"/>
</dbReference>
<feature type="domain" description="Metallo-beta-lactamase" evidence="7">
    <location>
        <begin position="19"/>
        <end position="219"/>
    </location>
</feature>
<keyword evidence="6" id="KW-0694">RNA-binding</keyword>
<dbReference type="STRING" id="571298.SAMN04488026_1001207"/>
<dbReference type="SMART" id="SM00849">
    <property type="entry name" value="Lactamase_B"/>
    <property type="match status" value="1"/>
</dbReference>
<evidence type="ECO:0000259" key="7">
    <source>
        <dbReference type="SMART" id="SM00849"/>
    </source>
</evidence>
<name>A0A1G8J3V4_9RHOB</name>
<dbReference type="Pfam" id="PF07521">
    <property type="entry name" value="RMMBL"/>
    <property type="match status" value="1"/>
</dbReference>
<evidence type="ECO:0000256" key="1">
    <source>
        <dbReference type="ARBA" id="ARBA00022722"/>
    </source>
</evidence>
<dbReference type="PANTHER" id="PTHR43694">
    <property type="entry name" value="RIBONUCLEASE J"/>
    <property type="match status" value="1"/>
</dbReference>
<dbReference type="InterPro" id="IPR041636">
    <property type="entry name" value="RNase_J_C"/>
</dbReference>
<dbReference type="InterPro" id="IPR001279">
    <property type="entry name" value="Metallo-B-lactamas"/>
</dbReference>
<keyword evidence="2" id="KW-0479">Metal-binding</keyword>
<evidence type="ECO:0000313" key="8">
    <source>
        <dbReference type="EMBL" id="SDI25657.1"/>
    </source>
</evidence>
<dbReference type="Pfam" id="PF00753">
    <property type="entry name" value="Lactamase_B"/>
    <property type="match status" value="1"/>
</dbReference>
<dbReference type="Gene3D" id="3.10.20.580">
    <property type="match status" value="1"/>
</dbReference>
<dbReference type="SUPFAM" id="SSF56281">
    <property type="entry name" value="Metallo-hydrolase/oxidoreductase"/>
    <property type="match status" value="1"/>
</dbReference>
<evidence type="ECO:0000256" key="3">
    <source>
        <dbReference type="ARBA" id="ARBA00022801"/>
    </source>
</evidence>
<dbReference type="AlphaFoldDB" id="A0A1G8J3V4"/>
<organism evidence="8 9">
    <name type="scientific">Aliiruegeria lutimaris</name>
    <dbReference type="NCBI Taxonomy" id="571298"/>
    <lineage>
        <taxon>Bacteria</taxon>
        <taxon>Pseudomonadati</taxon>
        <taxon>Pseudomonadota</taxon>
        <taxon>Alphaproteobacteria</taxon>
        <taxon>Rhodobacterales</taxon>
        <taxon>Roseobacteraceae</taxon>
        <taxon>Aliiruegeria</taxon>
    </lineage>
</organism>
<dbReference type="RefSeq" id="WP_093147629.1">
    <property type="nucleotide sequence ID" value="NZ_FNEK01000001.1"/>
</dbReference>
<accession>A0A1G8J3V4</accession>
<dbReference type="EMBL" id="FNEK01000001">
    <property type="protein sequence ID" value="SDI25657.1"/>
    <property type="molecule type" value="Genomic_DNA"/>
</dbReference>
<keyword evidence="5" id="KW-0269">Exonuclease</keyword>
<dbReference type="InterPro" id="IPR036866">
    <property type="entry name" value="RibonucZ/Hydroxyglut_hydro"/>
</dbReference>
<gene>
    <name evidence="8" type="ORF">SAMN04488026_1001207</name>
</gene>
<evidence type="ECO:0000256" key="6">
    <source>
        <dbReference type="ARBA" id="ARBA00022884"/>
    </source>
</evidence>